<protein>
    <submittedName>
        <fullName evidence="2">Uncharacterized protein</fullName>
    </submittedName>
</protein>
<sequence>MKNIYIVIISLFFLYCKPINNANNCTENSQFKKQFFSNINYIEKNISVKQDEQFRTSLKFISKYAYVSYDSMLNYARTYPIGIFEDDKKGWLKWYDENKCSNIQFK</sequence>
<feature type="signal peptide" evidence="1">
    <location>
        <begin position="1"/>
        <end position="22"/>
    </location>
</feature>
<proteinExistence type="predicted"/>
<reference evidence="2 3" key="1">
    <citation type="submission" date="2019-07" db="EMBL/GenBank/DDBJ databases">
        <title>Flavobacterium sp. nov., isolated from glacier ice.</title>
        <authorList>
            <person name="Liu Q."/>
            <person name="Xin Y.-H."/>
        </authorList>
    </citation>
    <scope>NUCLEOTIDE SEQUENCE [LARGE SCALE GENOMIC DNA]</scope>
    <source>
        <strain evidence="2 3">ZT4R6</strain>
    </source>
</reference>
<feature type="chain" id="PRO_5021709608" evidence="1">
    <location>
        <begin position="23"/>
        <end position="106"/>
    </location>
</feature>
<evidence type="ECO:0000313" key="2">
    <source>
        <dbReference type="EMBL" id="TRW22986.1"/>
    </source>
</evidence>
<name>A0A552UXM7_9FLAO</name>
<comment type="caution">
    <text evidence="2">The sequence shown here is derived from an EMBL/GenBank/DDBJ whole genome shotgun (WGS) entry which is preliminary data.</text>
</comment>
<evidence type="ECO:0000256" key="1">
    <source>
        <dbReference type="SAM" id="SignalP"/>
    </source>
</evidence>
<dbReference type="AlphaFoldDB" id="A0A552UXM7"/>
<accession>A0A552UXM7</accession>
<dbReference type="OrthoDB" id="1274362at2"/>
<evidence type="ECO:0000313" key="3">
    <source>
        <dbReference type="Proteomes" id="UP000320643"/>
    </source>
</evidence>
<organism evidence="2 3">
    <name type="scientific">Flavobacterium zepuense</name>
    <dbReference type="NCBI Taxonomy" id="2593302"/>
    <lineage>
        <taxon>Bacteria</taxon>
        <taxon>Pseudomonadati</taxon>
        <taxon>Bacteroidota</taxon>
        <taxon>Flavobacteriia</taxon>
        <taxon>Flavobacteriales</taxon>
        <taxon>Flavobacteriaceae</taxon>
        <taxon>Flavobacterium</taxon>
    </lineage>
</organism>
<dbReference type="Proteomes" id="UP000320643">
    <property type="component" value="Unassembled WGS sequence"/>
</dbReference>
<dbReference type="EMBL" id="VJVZ01000010">
    <property type="protein sequence ID" value="TRW22986.1"/>
    <property type="molecule type" value="Genomic_DNA"/>
</dbReference>
<gene>
    <name evidence="2" type="ORF">FMM05_14910</name>
</gene>
<dbReference type="RefSeq" id="WP_143374201.1">
    <property type="nucleotide sequence ID" value="NZ_VJVZ01000010.1"/>
</dbReference>
<keyword evidence="1" id="KW-0732">Signal</keyword>
<keyword evidence="3" id="KW-1185">Reference proteome</keyword>